<dbReference type="PANTHER" id="PTHR43075">
    <property type="entry name" value="FORMATE LYASE ACTIVATING ENZYME, PUTATIVE (AFU_ORTHOLOGUE AFUA_2G15630)-RELATED"/>
    <property type="match status" value="1"/>
</dbReference>
<comment type="caution">
    <text evidence="6">The sequence shown here is derived from an EMBL/GenBank/DDBJ whole genome shotgun (WGS) entry which is preliminary data.</text>
</comment>
<name>A0A371NCQ6_9EURY</name>
<organism evidence="6 7">
    <name type="scientific">Methanothermobacter defluvii</name>
    <dbReference type="NCBI Taxonomy" id="49339"/>
    <lineage>
        <taxon>Archaea</taxon>
        <taxon>Methanobacteriati</taxon>
        <taxon>Methanobacteriota</taxon>
        <taxon>Methanomada group</taxon>
        <taxon>Methanobacteria</taxon>
        <taxon>Methanobacteriales</taxon>
        <taxon>Methanobacteriaceae</taxon>
        <taxon>Methanothermobacter</taxon>
    </lineage>
</organism>
<dbReference type="CDD" id="cd01335">
    <property type="entry name" value="Radical_SAM"/>
    <property type="match status" value="1"/>
</dbReference>
<feature type="domain" description="Radical SAM core" evidence="5">
    <location>
        <begin position="123"/>
        <end position="270"/>
    </location>
</feature>
<reference evidence="6 7" key="1">
    <citation type="submission" date="2018-07" db="EMBL/GenBank/DDBJ databases">
        <title>Genomic Encyclopedia of Type Strains, Phase IV (KMG-IV): sequencing the most valuable type-strain genomes for metagenomic binning, comparative biology and taxonomic classification.</title>
        <authorList>
            <person name="Goeker M."/>
        </authorList>
    </citation>
    <scope>NUCLEOTIDE SEQUENCE [LARGE SCALE GENOMIC DNA]</scope>
    <source>
        <strain evidence="6 7">DSM 7466</strain>
    </source>
</reference>
<dbReference type="InterPro" id="IPR013785">
    <property type="entry name" value="Aldolase_TIM"/>
</dbReference>
<keyword evidence="1" id="KW-0949">S-adenosyl-L-methionine</keyword>
<evidence type="ECO:0000259" key="5">
    <source>
        <dbReference type="Pfam" id="PF04055"/>
    </source>
</evidence>
<keyword evidence="2" id="KW-0479">Metal-binding</keyword>
<evidence type="ECO:0000256" key="3">
    <source>
        <dbReference type="ARBA" id="ARBA00023004"/>
    </source>
</evidence>
<proteinExistence type="predicted"/>
<evidence type="ECO:0000256" key="2">
    <source>
        <dbReference type="ARBA" id="ARBA00022723"/>
    </source>
</evidence>
<evidence type="ECO:0000313" key="7">
    <source>
        <dbReference type="Proteomes" id="UP000256864"/>
    </source>
</evidence>
<dbReference type="SUPFAM" id="SSF102114">
    <property type="entry name" value="Radical SAM enzymes"/>
    <property type="match status" value="1"/>
</dbReference>
<evidence type="ECO:0000256" key="1">
    <source>
        <dbReference type="ARBA" id="ARBA00022691"/>
    </source>
</evidence>
<dbReference type="InterPro" id="IPR058240">
    <property type="entry name" value="rSAM_sf"/>
</dbReference>
<keyword evidence="7" id="KW-1185">Reference proteome</keyword>
<keyword evidence="6" id="KW-0670">Pyruvate</keyword>
<dbReference type="EMBL" id="QREL01000001">
    <property type="protein sequence ID" value="REE28299.1"/>
    <property type="molecule type" value="Genomic_DNA"/>
</dbReference>
<dbReference type="Gene3D" id="3.20.20.70">
    <property type="entry name" value="Aldolase class I"/>
    <property type="match status" value="1"/>
</dbReference>
<protein>
    <submittedName>
        <fullName evidence="6">Putative pyruvate formate lyase activating enzyme</fullName>
    </submittedName>
</protein>
<keyword evidence="4" id="KW-0411">Iron-sulfur</keyword>
<dbReference type="Pfam" id="PF04055">
    <property type="entry name" value="Radical_SAM"/>
    <property type="match status" value="1"/>
</dbReference>
<dbReference type="GO" id="GO:0051536">
    <property type="term" value="F:iron-sulfur cluster binding"/>
    <property type="evidence" value="ECO:0007669"/>
    <property type="project" value="UniProtKB-KW"/>
</dbReference>
<dbReference type="InterPro" id="IPR040085">
    <property type="entry name" value="MJ0674-like"/>
</dbReference>
<sequence length="332" mass="37647">MIMSLKDALHHYLSVRDGRTDASFMVAARTAASFHETSGMSELWREHERIEKGIECSGSCERSFLDLKIEIAERILGECSLCPWRCKVNRHREQGHCGVMEPRVASEFLHYGEETPLVPSHTIFFSGCTLRCVFCQNWDISQNPSAGRHIEVDELAALIEERRRMGAANVNFVGGDPTPALPYILRVLSRVSISVPVVWNSNMYMTRESLRLIMGAADLYLTDFKFGNSECAERLAGAGNYFEVVSRNHLMIAGEDMIIRHLVLPGHLECCTKPIISWVAENLGTDTVMNIMGQYRPLYRASAYPEINRPLYIEELEEARRWAMSEGLENLI</sequence>
<dbReference type="SFLD" id="SFLDG01099">
    <property type="entry name" value="Uncharacterised_Radical_SAM_Su"/>
    <property type="match status" value="1"/>
</dbReference>
<keyword evidence="3" id="KW-0408">Iron</keyword>
<dbReference type="PANTHER" id="PTHR43075:SF1">
    <property type="entry name" value="FORMATE LYASE ACTIVATING ENZYME, PUTATIVE (AFU_ORTHOLOGUE AFUA_2G15630)-RELATED"/>
    <property type="match status" value="1"/>
</dbReference>
<accession>A0A371NCQ6</accession>
<evidence type="ECO:0000313" key="6">
    <source>
        <dbReference type="EMBL" id="REE28299.1"/>
    </source>
</evidence>
<dbReference type="RefSeq" id="WP_211305645.1">
    <property type="nucleotide sequence ID" value="NZ_QREL01000001.1"/>
</dbReference>
<dbReference type="AlphaFoldDB" id="A0A371NCQ6"/>
<evidence type="ECO:0000256" key="4">
    <source>
        <dbReference type="ARBA" id="ARBA00023014"/>
    </source>
</evidence>
<dbReference type="GO" id="GO:0046872">
    <property type="term" value="F:metal ion binding"/>
    <property type="evidence" value="ECO:0007669"/>
    <property type="project" value="UniProtKB-KW"/>
</dbReference>
<dbReference type="InterPro" id="IPR007197">
    <property type="entry name" value="rSAM"/>
</dbReference>
<dbReference type="Proteomes" id="UP000256864">
    <property type="component" value="Unassembled WGS sequence"/>
</dbReference>
<keyword evidence="6" id="KW-0456">Lyase</keyword>
<dbReference type="SFLD" id="SFLDS00029">
    <property type="entry name" value="Radical_SAM"/>
    <property type="match status" value="1"/>
</dbReference>
<dbReference type="GeneID" id="82297518"/>
<dbReference type="GO" id="GO:0016829">
    <property type="term" value="F:lyase activity"/>
    <property type="evidence" value="ECO:0007669"/>
    <property type="project" value="UniProtKB-KW"/>
</dbReference>
<gene>
    <name evidence="6" type="ORF">C7452_0300</name>
</gene>